<keyword evidence="6" id="KW-1267">Proteomics identification</keyword>
<dbReference type="PANTHER" id="PTHR15668:SF4">
    <property type="entry name" value="COILED-COIL DOMAIN-CONTAINING PROTEIN 22"/>
    <property type="match status" value="1"/>
</dbReference>
<proteinExistence type="evidence at protein level"/>
<dbReference type="InterPro" id="IPR008530">
    <property type="entry name" value="CCDC22"/>
</dbReference>
<evidence type="ECO:0007829" key="6">
    <source>
        <dbReference type="PeptideAtlas" id="H2L007"/>
    </source>
</evidence>
<dbReference type="SMR" id="H2L007"/>
<dbReference type="KEGG" id="cel:CELE_R08E3.3"/>
<keyword evidence="1" id="KW-0175">Coiled coil</keyword>
<sequence>MEEADAFIRDACRHLECSFADEDEIEFSTPQIFEFLVRCIWKIDNSSKQTISSYVYPKVITTRLQLGNAISNYLQKFHIRGDTALHTVLYGNINNLRSAFIELIRKLPADAQEAVSLDQGHQFLESVVKHEKSQPEWVPVYCRGLNRNREWKLPNNTPETFPLCNFNKPIPNSDPRKWISQYINSSHTEKDFNFKLTKPALPPKPIFAKKVDKEEETVEEATEENNENLVLQAEYEQKLAEYKALQEKRSQFEEQNRELENKLSKYKPELIEALDDPEAYVQKLMGKIAELNKQMEEDTQIIENTKQANAQKKLQMREELKNLGTDDEEIRRIQEMEADLEGVDERIESNVMLAEKLRKKLSKIDDDVQSMYVLEQRSKELDAMVRKQEQDMVKMQEERHALRKQEERESEAVNRSFAIIYNILLQVKISCSYFSHSYLRRAVLEGSSMEKNKIK</sequence>
<gene>
    <name evidence="3" type="ORF">CELE_R08E3.3</name>
    <name evidence="3 5" type="ORF">R08E3.3</name>
</gene>
<dbReference type="AlphaFoldDB" id="H2L007"/>
<reference evidence="3 4" key="1">
    <citation type="journal article" date="1998" name="Science">
        <title>Genome sequence of the nematode C. elegans: a platform for investigating biology.</title>
        <authorList>
            <consortium name="The C. elegans sequencing consortium"/>
            <person name="Sulson J.E."/>
            <person name="Waterston R."/>
        </authorList>
    </citation>
    <scope>NUCLEOTIDE SEQUENCE [LARGE SCALE GENOMIC DNA]</scope>
    <source>
        <strain evidence="3 4">Bristol N2</strain>
    </source>
</reference>
<organism evidence="3 4">
    <name type="scientific">Caenorhabditis elegans</name>
    <dbReference type="NCBI Taxonomy" id="6239"/>
    <lineage>
        <taxon>Eukaryota</taxon>
        <taxon>Metazoa</taxon>
        <taxon>Ecdysozoa</taxon>
        <taxon>Nematoda</taxon>
        <taxon>Chromadorea</taxon>
        <taxon>Rhabditida</taxon>
        <taxon>Rhabditina</taxon>
        <taxon>Rhabditomorpha</taxon>
        <taxon>Rhabditoidea</taxon>
        <taxon>Rhabditidae</taxon>
        <taxon>Peloderinae</taxon>
        <taxon>Caenorhabditis</taxon>
    </lineage>
</organism>
<dbReference type="EMBL" id="BX284606">
    <property type="protein sequence ID" value="CCD70856.1"/>
    <property type="molecule type" value="Genomic_DNA"/>
</dbReference>
<keyword evidence="4" id="KW-1185">Reference proteome</keyword>
<dbReference type="PANTHER" id="PTHR15668">
    <property type="entry name" value="JM1 PROTEIN"/>
    <property type="match status" value="1"/>
</dbReference>
<feature type="coiled-coil region" evidence="1">
    <location>
        <begin position="228"/>
        <end position="322"/>
    </location>
</feature>
<dbReference type="WormBase" id="R08E3.3a">
    <property type="protein sequence ID" value="CE33809"/>
    <property type="gene ID" value="WBGene00019959"/>
</dbReference>
<evidence type="ECO:0000313" key="3">
    <source>
        <dbReference type="EMBL" id="CCD70856.1"/>
    </source>
</evidence>
<dbReference type="CTD" id="180757"/>
<dbReference type="PeptideAtlas" id="H2L007"/>
<dbReference type="InterPro" id="IPR048349">
    <property type="entry name" value="CCDC22_N"/>
</dbReference>
<dbReference type="Proteomes" id="UP000001940">
    <property type="component" value="Chromosome X"/>
</dbReference>
<feature type="domain" description="CCDC22 N-terminal" evidence="2">
    <location>
        <begin position="1"/>
        <end position="108"/>
    </location>
</feature>
<dbReference type="AGR" id="WB:WBGene00019959"/>
<dbReference type="Pfam" id="PF21674">
    <property type="entry name" value="CCDC22_N"/>
    <property type="match status" value="1"/>
</dbReference>
<dbReference type="GeneID" id="180757"/>
<evidence type="ECO:0000256" key="1">
    <source>
        <dbReference type="SAM" id="Coils"/>
    </source>
</evidence>
<dbReference type="MINT" id="H2L007"/>
<protein>
    <submittedName>
        <fullName evidence="3">CCDC22 N-terminal domain-containing protein</fullName>
    </submittedName>
</protein>
<evidence type="ECO:0000313" key="5">
    <source>
        <dbReference type="WormBase" id="R08E3.3a"/>
    </source>
</evidence>
<feature type="coiled-coil region" evidence="1">
    <location>
        <begin position="378"/>
        <end position="415"/>
    </location>
</feature>
<dbReference type="RefSeq" id="NP_001024848.1">
    <property type="nucleotide sequence ID" value="NM_001029677.3"/>
</dbReference>
<dbReference type="OrthoDB" id="10266736at2759"/>
<evidence type="ECO:0000313" key="4">
    <source>
        <dbReference type="Proteomes" id="UP000001940"/>
    </source>
</evidence>
<accession>H2L007</accession>
<dbReference type="IntAct" id="H2L007">
    <property type="interactions" value="1"/>
</dbReference>
<name>H2L007_CAEEL</name>
<dbReference type="ExpressionAtlas" id="H2L007">
    <property type="expression patterns" value="baseline and differential"/>
</dbReference>
<dbReference type="Bgee" id="WBGene00019959">
    <property type="expression patterns" value="Expressed in embryo and 3 other cell types or tissues"/>
</dbReference>
<evidence type="ECO:0000259" key="2">
    <source>
        <dbReference type="Pfam" id="PF21674"/>
    </source>
</evidence>